<dbReference type="EC" id="2.1.1.228" evidence="11"/>
<comment type="similarity">
    <text evidence="1">Belongs to the class I-like SAM-binding methyltransferase superfamily. TRM5/TYW2 family.</text>
</comment>
<keyword evidence="8 11" id="KW-0539">Nucleus</keyword>
<evidence type="ECO:0000256" key="1">
    <source>
        <dbReference type="ARBA" id="ARBA00009775"/>
    </source>
</evidence>
<dbReference type="FunFam" id="3.30.300.110:FF:000001">
    <property type="entry name" value="tRNA (guanine(37)-N1)-methyltransferase"/>
    <property type="match status" value="1"/>
</dbReference>
<evidence type="ECO:0000256" key="5">
    <source>
        <dbReference type="ARBA" id="ARBA00022691"/>
    </source>
</evidence>
<proteinExistence type="inferred from homology"/>
<comment type="caution">
    <text evidence="14">The sequence shown here is derived from an EMBL/GenBank/DDBJ whole genome shotgun (WGS) entry which is preliminary data.</text>
</comment>
<dbReference type="AlphaFoldDB" id="A0A210PQ81"/>
<comment type="catalytic activity">
    <reaction evidence="10 11">
        <text>guanosine(37) in tRNA + S-adenosyl-L-methionine = N(1)-methylguanosine(37) in tRNA + S-adenosyl-L-homocysteine + H(+)</text>
        <dbReference type="Rhea" id="RHEA:36899"/>
        <dbReference type="Rhea" id="RHEA-COMP:10145"/>
        <dbReference type="Rhea" id="RHEA-COMP:10147"/>
        <dbReference type="ChEBI" id="CHEBI:15378"/>
        <dbReference type="ChEBI" id="CHEBI:57856"/>
        <dbReference type="ChEBI" id="CHEBI:59789"/>
        <dbReference type="ChEBI" id="CHEBI:73542"/>
        <dbReference type="ChEBI" id="CHEBI:74269"/>
        <dbReference type="EC" id="2.1.1.228"/>
    </reaction>
</comment>
<evidence type="ECO:0000256" key="7">
    <source>
        <dbReference type="ARBA" id="ARBA00023128"/>
    </source>
</evidence>
<name>A0A210PQ81_MIZYE</name>
<keyword evidence="6 11" id="KW-0819">tRNA processing</keyword>
<reference evidence="14 15" key="1">
    <citation type="journal article" date="2017" name="Nat. Ecol. Evol.">
        <title>Scallop genome provides insights into evolution of bilaterian karyotype and development.</title>
        <authorList>
            <person name="Wang S."/>
            <person name="Zhang J."/>
            <person name="Jiao W."/>
            <person name="Li J."/>
            <person name="Xun X."/>
            <person name="Sun Y."/>
            <person name="Guo X."/>
            <person name="Huan P."/>
            <person name="Dong B."/>
            <person name="Zhang L."/>
            <person name="Hu X."/>
            <person name="Sun X."/>
            <person name="Wang J."/>
            <person name="Zhao C."/>
            <person name="Wang Y."/>
            <person name="Wang D."/>
            <person name="Huang X."/>
            <person name="Wang R."/>
            <person name="Lv J."/>
            <person name="Li Y."/>
            <person name="Zhang Z."/>
            <person name="Liu B."/>
            <person name="Lu W."/>
            <person name="Hui Y."/>
            <person name="Liang J."/>
            <person name="Zhou Z."/>
            <person name="Hou R."/>
            <person name="Li X."/>
            <person name="Liu Y."/>
            <person name="Li H."/>
            <person name="Ning X."/>
            <person name="Lin Y."/>
            <person name="Zhao L."/>
            <person name="Xing Q."/>
            <person name="Dou J."/>
            <person name="Li Y."/>
            <person name="Mao J."/>
            <person name="Guo H."/>
            <person name="Dou H."/>
            <person name="Li T."/>
            <person name="Mu C."/>
            <person name="Jiang W."/>
            <person name="Fu Q."/>
            <person name="Fu X."/>
            <person name="Miao Y."/>
            <person name="Liu J."/>
            <person name="Yu Q."/>
            <person name="Li R."/>
            <person name="Liao H."/>
            <person name="Li X."/>
            <person name="Kong Y."/>
            <person name="Jiang Z."/>
            <person name="Chourrout D."/>
            <person name="Li R."/>
            <person name="Bao Z."/>
        </authorList>
    </citation>
    <scope>NUCLEOTIDE SEQUENCE [LARGE SCALE GENOMIC DNA]</scope>
    <source>
        <strain evidence="14 15">PY_sf001</strain>
    </source>
</reference>
<dbReference type="PANTHER" id="PTHR23245">
    <property type="entry name" value="TRNA METHYLTRANSFERASE"/>
    <property type="match status" value="1"/>
</dbReference>
<dbReference type="GO" id="GO:0070901">
    <property type="term" value="P:mitochondrial tRNA methylation"/>
    <property type="evidence" value="ECO:0007669"/>
    <property type="project" value="UniProtKB-ARBA"/>
</dbReference>
<dbReference type="InterPro" id="IPR030382">
    <property type="entry name" value="MeTrfase_TRM5/TYW2"/>
</dbReference>
<dbReference type="Gene3D" id="3.40.50.150">
    <property type="entry name" value="Vaccinia Virus protein VP39"/>
    <property type="match status" value="1"/>
</dbReference>
<dbReference type="PROSITE" id="PS51684">
    <property type="entry name" value="SAM_MT_TRM5_TYW2"/>
    <property type="match status" value="1"/>
</dbReference>
<feature type="compositionally biased region" description="Basic and acidic residues" evidence="12">
    <location>
        <begin position="522"/>
        <end position="537"/>
    </location>
</feature>
<comment type="function">
    <text evidence="9">Involved in mitochondrial tRNA methylation. Specifically methylates the N1 position of guanosine-37 in various tRNAs. Methylation is not dependent on the nature of the nucleoside 5' of the target nucleoside. This is the first step in the biosynthesis of wybutosine (yW), a modified base adjacent to the anticodon of tRNAs and required for accurate decoding.</text>
</comment>
<evidence type="ECO:0000256" key="2">
    <source>
        <dbReference type="ARBA" id="ARBA00022490"/>
    </source>
</evidence>
<feature type="binding site" evidence="11">
    <location>
        <begin position="385"/>
        <end position="386"/>
    </location>
    <ligand>
        <name>S-adenosyl-L-methionine</name>
        <dbReference type="ChEBI" id="CHEBI:59789"/>
    </ligand>
</feature>
<evidence type="ECO:0000256" key="3">
    <source>
        <dbReference type="ARBA" id="ARBA00022603"/>
    </source>
</evidence>
<evidence type="ECO:0000256" key="10">
    <source>
        <dbReference type="ARBA" id="ARBA00047783"/>
    </source>
</evidence>
<comment type="similarity">
    <text evidence="11">Belongs to the TRM5 / TYW2 family.</text>
</comment>
<sequence>MIPLHIFRTTIRTISFIHRKVSAVRYVSNYVDSNIRRQILDCLQSQRICTSARYMATSEKVEPTCAQNDQSKEPIRFQTDGSEASQTSPNGLSETDVHPKASPPVSVLGMKVLDKEKFLKKVTVQALPVRRKKMKLLAKYFGEWTFKECPVTVKGMGTEKEKDFKIVVFHPDKVTCVEDLGEDFKNKLIEAEVDLSEWFEDDVELNYDSWKAKEILLAIIPKELGNVSGYSIVGHIIHLNLRENLLEYKEIIGQVLLEKHHYIRTVVNKLSTIDNTFRNFKMEILAGEDDTITTVKENGVTFKFDFAKVYWNTRLGTEHARIANQLQRGDLMFDVFAGVGPFAVLAGRRGVDVFANDLNPHSYESLLENATLNKINTKVTCSNLDGRDFIRSVMKPELLRRWQLDYMNIHKTFVVMNLPGLAVTFLDEFIGLLSDKACDQDEYPDHLLPFVHCHVFGKADDTRQAARELAEENLGESLPDDATIKFVRNVAPNKDMYCVAFNVPRHLLFRSDKNTTTSQQHANEEPPEKKMKPCDEQ</sequence>
<dbReference type="InterPro" id="IPR056744">
    <property type="entry name" value="TRM5/TYW2-like_N"/>
</dbReference>
<feature type="domain" description="SAM-dependent methyltransferase TRM5/TYW2-type" evidence="13">
    <location>
        <begin position="230"/>
        <end position="505"/>
    </location>
</feature>
<keyword evidence="15" id="KW-1185">Reference proteome</keyword>
<dbReference type="Gene3D" id="3.30.300.110">
    <property type="entry name" value="Met-10+ protein-like domains"/>
    <property type="match status" value="1"/>
</dbReference>
<evidence type="ECO:0000259" key="13">
    <source>
        <dbReference type="PROSITE" id="PS51684"/>
    </source>
</evidence>
<comment type="function">
    <text evidence="11">Specifically methylates the N1 position of guanosine-37 in various cytoplasmic and mitochondrial tRNAs. Methylation is not dependent on the nature of the nucleoside 5' of the target nucleoside. This is the first step in the biosynthesis of wybutosine (yW), a modified base adjacent to the anticodon of tRNAs and required for accurate decoding.</text>
</comment>
<dbReference type="Pfam" id="PF25133">
    <property type="entry name" value="TYW2_N_2"/>
    <property type="match status" value="1"/>
</dbReference>
<feature type="binding site" evidence="11">
    <location>
        <position position="319"/>
    </location>
    <ligand>
        <name>S-adenosyl-L-methionine</name>
        <dbReference type="ChEBI" id="CHEBI:59789"/>
    </ligand>
</feature>
<comment type="subunit">
    <text evidence="11">Monomer.</text>
</comment>
<protein>
    <recommendedName>
        <fullName evidence="11">tRNA (guanine(37)-N1)-methyltransferase</fullName>
        <ecNumber evidence="11">2.1.1.228</ecNumber>
    </recommendedName>
    <alternativeName>
        <fullName evidence="11">M1G-methyltransferase</fullName>
    </alternativeName>
    <alternativeName>
        <fullName evidence="11">tRNA [GM37] methyltransferase</fullName>
    </alternativeName>
    <alternativeName>
        <fullName evidence="11">tRNA methyltransferase 5 homolog</fullName>
    </alternativeName>
</protein>
<dbReference type="Proteomes" id="UP000242188">
    <property type="component" value="Unassembled WGS sequence"/>
</dbReference>
<keyword evidence="4 11" id="KW-0808">Transferase</keyword>
<dbReference type="GO" id="GO:0005759">
    <property type="term" value="C:mitochondrial matrix"/>
    <property type="evidence" value="ECO:0007669"/>
    <property type="project" value="UniProtKB-SubCell"/>
</dbReference>
<dbReference type="HAMAP" id="MF_03152">
    <property type="entry name" value="TRM5"/>
    <property type="match status" value="1"/>
</dbReference>
<evidence type="ECO:0000256" key="9">
    <source>
        <dbReference type="ARBA" id="ARBA00045951"/>
    </source>
</evidence>
<organism evidence="14 15">
    <name type="scientific">Mizuhopecten yessoensis</name>
    <name type="common">Japanese scallop</name>
    <name type="synonym">Patinopecten yessoensis</name>
    <dbReference type="NCBI Taxonomy" id="6573"/>
    <lineage>
        <taxon>Eukaryota</taxon>
        <taxon>Metazoa</taxon>
        <taxon>Spiralia</taxon>
        <taxon>Lophotrochozoa</taxon>
        <taxon>Mollusca</taxon>
        <taxon>Bivalvia</taxon>
        <taxon>Autobranchia</taxon>
        <taxon>Pteriomorphia</taxon>
        <taxon>Pectinida</taxon>
        <taxon>Pectinoidea</taxon>
        <taxon>Pectinidae</taxon>
        <taxon>Mizuhopecten</taxon>
    </lineage>
</organism>
<dbReference type="InterPro" id="IPR056743">
    <property type="entry name" value="TRM5-TYW2-like_MTfase"/>
</dbReference>
<evidence type="ECO:0000256" key="11">
    <source>
        <dbReference type="HAMAP-Rule" id="MF_03152"/>
    </source>
</evidence>
<dbReference type="GO" id="GO:0052906">
    <property type="term" value="F:tRNA (guanine(37)-N1)-methyltransferase activity"/>
    <property type="evidence" value="ECO:0007669"/>
    <property type="project" value="UniProtKB-UniRule"/>
</dbReference>
<dbReference type="EMBL" id="NEDP02005560">
    <property type="protein sequence ID" value="OWF38643.1"/>
    <property type="molecule type" value="Genomic_DNA"/>
</dbReference>
<feature type="region of interest" description="Disordered" evidence="12">
    <location>
        <begin position="512"/>
        <end position="537"/>
    </location>
</feature>
<feature type="binding site" evidence="11">
    <location>
        <begin position="357"/>
        <end position="358"/>
    </location>
    <ligand>
        <name>S-adenosyl-L-methionine</name>
        <dbReference type="ChEBI" id="CHEBI:59789"/>
    </ligand>
</feature>
<keyword evidence="7 11" id="KW-0496">Mitochondrion</keyword>
<gene>
    <name evidence="14" type="ORF">KP79_PYT09965</name>
</gene>
<keyword evidence="3 11" id="KW-0489">Methyltransferase</keyword>
<dbReference type="OrthoDB" id="408788at2759"/>
<dbReference type="GO" id="GO:0005634">
    <property type="term" value="C:nucleus"/>
    <property type="evidence" value="ECO:0007669"/>
    <property type="project" value="UniProtKB-SubCell"/>
</dbReference>
<dbReference type="PANTHER" id="PTHR23245:SF36">
    <property type="entry name" value="TRNA (GUANINE(37)-N1)-METHYLTRANSFERASE"/>
    <property type="match status" value="1"/>
</dbReference>
<evidence type="ECO:0000256" key="8">
    <source>
        <dbReference type="ARBA" id="ARBA00023242"/>
    </source>
</evidence>
<dbReference type="Pfam" id="PF02475">
    <property type="entry name" value="TRM5-TYW2_MTfase"/>
    <property type="match status" value="1"/>
</dbReference>
<dbReference type="STRING" id="6573.A0A210PQ81"/>
<evidence type="ECO:0000256" key="12">
    <source>
        <dbReference type="SAM" id="MobiDB-lite"/>
    </source>
</evidence>
<evidence type="ECO:0000313" key="15">
    <source>
        <dbReference type="Proteomes" id="UP000242188"/>
    </source>
</evidence>
<dbReference type="InterPro" id="IPR029063">
    <property type="entry name" value="SAM-dependent_MTases_sf"/>
</dbReference>
<evidence type="ECO:0000256" key="4">
    <source>
        <dbReference type="ARBA" id="ARBA00022679"/>
    </source>
</evidence>
<dbReference type="GO" id="GO:0002939">
    <property type="term" value="P:tRNA N1-guanine methylation"/>
    <property type="evidence" value="ECO:0007669"/>
    <property type="project" value="TreeGrafter"/>
</dbReference>
<feature type="region of interest" description="Disordered" evidence="12">
    <location>
        <begin position="61"/>
        <end position="103"/>
    </location>
</feature>
<feature type="binding site" evidence="11">
    <location>
        <position position="417"/>
    </location>
    <ligand>
        <name>S-adenosyl-L-methionine</name>
        <dbReference type="ChEBI" id="CHEBI:59789"/>
    </ligand>
</feature>
<keyword evidence="2 11" id="KW-0963">Cytoplasm</keyword>
<keyword evidence="5 11" id="KW-0949">S-adenosyl-L-methionine</keyword>
<dbReference type="SUPFAM" id="SSF53335">
    <property type="entry name" value="S-adenosyl-L-methionine-dependent methyltransferases"/>
    <property type="match status" value="1"/>
</dbReference>
<comment type="subcellular location">
    <subcellularLocation>
        <location evidence="11">Mitochondrion matrix</location>
    </subcellularLocation>
    <subcellularLocation>
        <location evidence="11">Nucleus</location>
    </subcellularLocation>
    <subcellularLocation>
        <location evidence="11">Cytoplasm</location>
    </subcellularLocation>
    <text evidence="11">Predominantly in the mitochondria and in the nucleus.</text>
</comment>
<accession>A0A210PQ81</accession>
<dbReference type="InterPro" id="IPR025792">
    <property type="entry name" value="tRNA_Gua_MeTrfase_euk"/>
</dbReference>
<evidence type="ECO:0000313" key="14">
    <source>
        <dbReference type="EMBL" id="OWF38643.1"/>
    </source>
</evidence>
<evidence type="ECO:0000256" key="6">
    <source>
        <dbReference type="ARBA" id="ARBA00022694"/>
    </source>
</evidence>
<feature type="compositionally biased region" description="Polar residues" evidence="12">
    <location>
        <begin position="79"/>
        <end position="93"/>
    </location>
</feature>